<dbReference type="InterPro" id="IPR009057">
    <property type="entry name" value="Homeodomain-like_sf"/>
</dbReference>
<keyword evidence="1" id="KW-0805">Transcription regulation</keyword>
<dbReference type="AlphaFoldDB" id="A0A5B1LMS3"/>
<dbReference type="Gene3D" id="1.10.357.10">
    <property type="entry name" value="Tetracycline Repressor, domain 2"/>
    <property type="match status" value="1"/>
</dbReference>
<dbReference type="InterPro" id="IPR025996">
    <property type="entry name" value="MT1864/Rv1816-like_C"/>
</dbReference>
<accession>A0A5B1LMS3</accession>
<evidence type="ECO:0000256" key="4">
    <source>
        <dbReference type="PROSITE-ProRule" id="PRU00335"/>
    </source>
</evidence>
<evidence type="ECO:0000313" key="7">
    <source>
        <dbReference type="Proteomes" id="UP000325003"/>
    </source>
</evidence>
<evidence type="ECO:0000313" key="6">
    <source>
        <dbReference type="EMBL" id="KAA1421776.1"/>
    </source>
</evidence>
<dbReference type="PANTHER" id="PTHR30055:SF220">
    <property type="entry name" value="TETR-FAMILY REGULATORY PROTEIN"/>
    <property type="match status" value="1"/>
</dbReference>
<dbReference type="SUPFAM" id="SSF48498">
    <property type="entry name" value="Tetracyclin repressor-like, C-terminal domain"/>
    <property type="match status" value="1"/>
</dbReference>
<dbReference type="GO" id="GO:0000976">
    <property type="term" value="F:transcription cis-regulatory region binding"/>
    <property type="evidence" value="ECO:0007669"/>
    <property type="project" value="TreeGrafter"/>
</dbReference>
<gene>
    <name evidence="6" type="ORF">F0U44_05765</name>
</gene>
<dbReference type="EMBL" id="VUJV01000001">
    <property type="protein sequence ID" value="KAA1421776.1"/>
    <property type="molecule type" value="Genomic_DNA"/>
</dbReference>
<dbReference type="InterPro" id="IPR050109">
    <property type="entry name" value="HTH-type_TetR-like_transc_reg"/>
</dbReference>
<evidence type="ECO:0000256" key="2">
    <source>
        <dbReference type="ARBA" id="ARBA00023125"/>
    </source>
</evidence>
<keyword evidence="3" id="KW-0804">Transcription</keyword>
<feature type="DNA-binding region" description="H-T-H motif" evidence="4">
    <location>
        <begin position="43"/>
        <end position="62"/>
    </location>
</feature>
<protein>
    <submittedName>
        <fullName evidence="6">TetR/AcrR family transcriptional regulator</fullName>
    </submittedName>
</protein>
<dbReference type="Pfam" id="PF00440">
    <property type="entry name" value="TetR_N"/>
    <property type="match status" value="1"/>
</dbReference>
<proteinExistence type="predicted"/>
<name>A0A5B1LMS3_9ACTN</name>
<organism evidence="6 7">
    <name type="scientific">Nocardioides humilatus</name>
    <dbReference type="NCBI Taxonomy" id="2607660"/>
    <lineage>
        <taxon>Bacteria</taxon>
        <taxon>Bacillati</taxon>
        <taxon>Actinomycetota</taxon>
        <taxon>Actinomycetes</taxon>
        <taxon>Propionibacteriales</taxon>
        <taxon>Nocardioidaceae</taxon>
        <taxon>Nocardioides</taxon>
    </lineage>
</organism>
<dbReference type="PANTHER" id="PTHR30055">
    <property type="entry name" value="HTH-TYPE TRANSCRIPTIONAL REGULATOR RUTR"/>
    <property type="match status" value="1"/>
</dbReference>
<evidence type="ECO:0000256" key="3">
    <source>
        <dbReference type="ARBA" id="ARBA00023163"/>
    </source>
</evidence>
<dbReference type="Proteomes" id="UP000325003">
    <property type="component" value="Unassembled WGS sequence"/>
</dbReference>
<evidence type="ECO:0000259" key="5">
    <source>
        <dbReference type="PROSITE" id="PS50977"/>
    </source>
</evidence>
<dbReference type="SUPFAM" id="SSF46689">
    <property type="entry name" value="Homeodomain-like"/>
    <property type="match status" value="1"/>
</dbReference>
<reference evidence="6 7" key="2">
    <citation type="submission" date="2019-09" db="EMBL/GenBank/DDBJ databases">
        <authorList>
            <person name="Jin C."/>
        </authorList>
    </citation>
    <scope>NUCLEOTIDE SEQUENCE [LARGE SCALE GENOMIC DNA]</scope>
    <source>
        <strain evidence="6 7">BN130099</strain>
    </source>
</reference>
<keyword evidence="2 4" id="KW-0238">DNA-binding</keyword>
<dbReference type="PROSITE" id="PS50977">
    <property type="entry name" value="HTH_TETR_2"/>
    <property type="match status" value="1"/>
</dbReference>
<keyword evidence="7" id="KW-1185">Reference proteome</keyword>
<dbReference type="Pfam" id="PF13305">
    <property type="entry name" value="TetR_C_33"/>
    <property type="match status" value="1"/>
</dbReference>
<dbReference type="InterPro" id="IPR001647">
    <property type="entry name" value="HTH_TetR"/>
</dbReference>
<comment type="caution">
    <text evidence="6">The sequence shown here is derived from an EMBL/GenBank/DDBJ whole genome shotgun (WGS) entry which is preliminary data.</text>
</comment>
<evidence type="ECO:0000256" key="1">
    <source>
        <dbReference type="ARBA" id="ARBA00023015"/>
    </source>
</evidence>
<dbReference type="GO" id="GO:0003700">
    <property type="term" value="F:DNA-binding transcription factor activity"/>
    <property type="evidence" value="ECO:0007669"/>
    <property type="project" value="TreeGrafter"/>
</dbReference>
<dbReference type="InterPro" id="IPR036271">
    <property type="entry name" value="Tet_transcr_reg_TetR-rel_C_sf"/>
</dbReference>
<reference evidence="6 7" key="1">
    <citation type="submission" date="2019-09" db="EMBL/GenBank/DDBJ databases">
        <title>Nocardioides panacisoli sp. nov., isolated from the soil of a ginseng field.</title>
        <authorList>
            <person name="Cho C."/>
        </authorList>
    </citation>
    <scope>NUCLEOTIDE SEQUENCE [LARGE SCALE GENOMIC DNA]</scope>
    <source>
        <strain evidence="6 7">BN130099</strain>
    </source>
</reference>
<sequence>MVAERPEGPGGNGVSRASTVDLRARLLRAAEAEIAATGPARASLRAIARRCGVSHQATAHHFADRAGLFTALAVEGHQLQTEETRTAIASVPVDGGQQVAAAGAAYVVFSRNHAALFDLMYRPDLLRNDDPELVAARFAQRDLMIDTIAAAQKTGWGTEVATAELAALGFAAVHGLAVLDRDAIIAVVYPEVDIDSILRRVLHVLDGLA</sequence>
<feature type="domain" description="HTH tetR-type" evidence="5">
    <location>
        <begin position="20"/>
        <end position="80"/>
    </location>
</feature>